<dbReference type="GO" id="GO:0008168">
    <property type="term" value="F:methyltransferase activity"/>
    <property type="evidence" value="ECO:0007669"/>
    <property type="project" value="UniProtKB-KW"/>
</dbReference>
<protein>
    <recommendedName>
        <fullName evidence="8">Serine hydroxymethyltransferase</fullName>
        <ecNumber evidence="8">2.1.2.1</ecNumber>
    </recommendedName>
</protein>
<proteinExistence type="inferred from homology"/>
<dbReference type="PANTHER" id="PTHR11680:SF35">
    <property type="entry name" value="SERINE HYDROXYMETHYLTRANSFERASE 1"/>
    <property type="match status" value="1"/>
</dbReference>
<dbReference type="OrthoDB" id="10265628at2759"/>
<dbReference type="GO" id="GO:0035999">
    <property type="term" value="P:tetrahydrofolate interconversion"/>
    <property type="evidence" value="ECO:0007669"/>
    <property type="project" value="UniProtKB-UniPathway"/>
</dbReference>
<gene>
    <name evidence="10" type="ORF">SARC_04603</name>
</gene>
<comment type="similarity">
    <text evidence="3 8">Belongs to the SHMT family.</text>
</comment>
<dbReference type="NCBIfam" id="NF000586">
    <property type="entry name" value="PRK00011.1"/>
    <property type="match status" value="1"/>
</dbReference>
<dbReference type="HAMAP" id="MF_00051">
    <property type="entry name" value="SHMT"/>
    <property type="match status" value="1"/>
</dbReference>
<evidence type="ECO:0000256" key="8">
    <source>
        <dbReference type="RuleBase" id="RU000585"/>
    </source>
</evidence>
<evidence type="ECO:0000256" key="3">
    <source>
        <dbReference type="ARBA" id="ARBA00006376"/>
    </source>
</evidence>
<dbReference type="InterPro" id="IPR015424">
    <property type="entry name" value="PyrdxlP-dep_Trfase"/>
</dbReference>
<evidence type="ECO:0000256" key="7">
    <source>
        <dbReference type="PIRSR" id="PIRSR000412-50"/>
    </source>
</evidence>
<organism evidence="10 11">
    <name type="scientific">Sphaeroforma arctica JP610</name>
    <dbReference type="NCBI Taxonomy" id="667725"/>
    <lineage>
        <taxon>Eukaryota</taxon>
        <taxon>Ichthyosporea</taxon>
        <taxon>Ichthyophonida</taxon>
        <taxon>Sphaeroforma</taxon>
    </lineage>
</organism>
<dbReference type="eggNOG" id="KOG2467">
    <property type="taxonomic scope" value="Eukaryota"/>
</dbReference>
<name>A0A0L0G2U4_9EUKA</name>
<dbReference type="InterPro" id="IPR015421">
    <property type="entry name" value="PyrdxlP-dep_Trfase_major"/>
</dbReference>
<dbReference type="GO" id="GO:0019264">
    <property type="term" value="P:glycine biosynthetic process from serine"/>
    <property type="evidence" value="ECO:0007669"/>
    <property type="project" value="InterPro"/>
</dbReference>
<dbReference type="GeneID" id="25905107"/>
<dbReference type="Gene3D" id="3.40.640.10">
    <property type="entry name" value="Type I PLP-dependent aspartate aminotransferase-like (Major domain)"/>
    <property type="match status" value="1"/>
</dbReference>
<dbReference type="Pfam" id="PF00464">
    <property type="entry name" value="SHMT"/>
    <property type="match status" value="1"/>
</dbReference>
<dbReference type="AlphaFoldDB" id="A0A0L0G2U4"/>
<dbReference type="InterPro" id="IPR039429">
    <property type="entry name" value="SHMT-like_dom"/>
</dbReference>
<dbReference type="InterPro" id="IPR049943">
    <property type="entry name" value="Ser_HO-MeTrfase-like"/>
</dbReference>
<feature type="modified residue" description="N6-(pyridoxal phosphate)lysine" evidence="7">
    <location>
        <position position="274"/>
    </location>
</feature>
<dbReference type="InterPro" id="IPR001085">
    <property type="entry name" value="Ser_HO-MeTrfase"/>
</dbReference>
<accession>A0A0L0G2U4</accession>
<dbReference type="RefSeq" id="XP_014157033.1">
    <property type="nucleotide sequence ID" value="XM_014301558.1"/>
</dbReference>
<sequence>MMQRGIPLRGALTRCQLLAPTLHRNFSSETQMSEAYVSSTQPHISSADPEIYSLIQSEKRRQTRGLELIASENFTSAAVSQVLGSCLTNKYSEGLPGARYYGGNEFIDQVENLCIERALKAFHLDPEKWGVNVQPLSGSPANFAAYTALLNPHDRLMGLDLPSGGHLTHGYYTAKKKISATSVYFESLPYDIKEDGYVDYDGLEKSARTFRPKLIIAGASAYCRHWDYERMRKIAEINGSWLLTDMAHISGLVAAGIGPSPFDHSDVVTTTTHKTLRGPRSGLIFFRKGVRSVSKKGVETMYDIEDKINFSVFPMLQGGPHNHQIGAVATCLKDAATPEFVQYQKQVVSNAQTLAKYLMSEGYELVSNGTDNHMCLVNLRPAGFDGARAEYLLDRMHITVNKNTCKGDTSALVPGGVRLGAPALTSRNMVEQDFEQVGKFLHEAITLGIEIKKSIEGKKIIDFKKAVDSDERFTGRIAELSDRVADFAGAFYMPGTDL</sequence>
<evidence type="ECO:0000259" key="9">
    <source>
        <dbReference type="Pfam" id="PF00464"/>
    </source>
</evidence>
<dbReference type="CDD" id="cd00378">
    <property type="entry name" value="SHMT"/>
    <property type="match status" value="1"/>
</dbReference>
<dbReference type="Gene3D" id="3.90.1150.10">
    <property type="entry name" value="Aspartate Aminotransferase, domain 1"/>
    <property type="match status" value="1"/>
</dbReference>
<keyword evidence="5 8" id="KW-0808">Transferase</keyword>
<comment type="cofactor">
    <cofactor evidence="1 7 8">
        <name>pyridoxal 5'-phosphate</name>
        <dbReference type="ChEBI" id="CHEBI:597326"/>
    </cofactor>
</comment>
<evidence type="ECO:0000313" key="10">
    <source>
        <dbReference type="EMBL" id="KNC83131.1"/>
    </source>
</evidence>
<evidence type="ECO:0000256" key="2">
    <source>
        <dbReference type="ARBA" id="ARBA00004777"/>
    </source>
</evidence>
<dbReference type="InterPro" id="IPR015422">
    <property type="entry name" value="PyrdxlP-dep_Trfase_small"/>
</dbReference>
<dbReference type="InterPro" id="IPR019798">
    <property type="entry name" value="Ser_HO-MeTrfase_PLP_BS"/>
</dbReference>
<dbReference type="FunFam" id="3.40.640.10:FF:000097">
    <property type="entry name" value="Serine hydroxymethyltransferase"/>
    <property type="match status" value="1"/>
</dbReference>
<dbReference type="GO" id="GO:0032259">
    <property type="term" value="P:methylation"/>
    <property type="evidence" value="ECO:0007669"/>
    <property type="project" value="UniProtKB-KW"/>
</dbReference>
<dbReference type="SUPFAM" id="SSF53383">
    <property type="entry name" value="PLP-dependent transferases"/>
    <property type="match status" value="1"/>
</dbReference>
<keyword evidence="4 8" id="KW-0554">One-carbon metabolism</keyword>
<evidence type="ECO:0000313" key="11">
    <source>
        <dbReference type="Proteomes" id="UP000054560"/>
    </source>
</evidence>
<dbReference type="GO" id="GO:0004372">
    <property type="term" value="F:glycine hydroxymethyltransferase activity"/>
    <property type="evidence" value="ECO:0007669"/>
    <property type="project" value="UniProtKB-EC"/>
</dbReference>
<dbReference type="PIRSF" id="PIRSF000412">
    <property type="entry name" value="SHMT"/>
    <property type="match status" value="1"/>
</dbReference>
<dbReference type="GO" id="GO:0030170">
    <property type="term" value="F:pyridoxal phosphate binding"/>
    <property type="evidence" value="ECO:0007669"/>
    <property type="project" value="InterPro"/>
</dbReference>
<comment type="function">
    <text evidence="8">Interconversion of serine and glycine.</text>
</comment>
<evidence type="ECO:0000256" key="5">
    <source>
        <dbReference type="ARBA" id="ARBA00022679"/>
    </source>
</evidence>
<dbReference type="STRING" id="667725.A0A0L0G2U4"/>
<keyword evidence="6 7" id="KW-0663">Pyridoxal phosphate</keyword>
<keyword evidence="11" id="KW-1185">Reference proteome</keyword>
<feature type="domain" description="Serine hydroxymethyltransferase-like" evidence="9">
    <location>
        <begin position="45"/>
        <end position="440"/>
    </location>
</feature>
<dbReference type="PROSITE" id="PS00096">
    <property type="entry name" value="SHMT"/>
    <property type="match status" value="1"/>
</dbReference>
<dbReference type="EMBL" id="KQ241861">
    <property type="protein sequence ID" value="KNC83131.1"/>
    <property type="molecule type" value="Genomic_DNA"/>
</dbReference>
<reference evidence="10 11" key="1">
    <citation type="submission" date="2011-02" db="EMBL/GenBank/DDBJ databases">
        <title>The Genome Sequence of Sphaeroforma arctica JP610.</title>
        <authorList>
            <consortium name="The Broad Institute Genome Sequencing Platform"/>
            <person name="Russ C."/>
            <person name="Cuomo C."/>
            <person name="Young S.K."/>
            <person name="Zeng Q."/>
            <person name="Gargeya S."/>
            <person name="Alvarado L."/>
            <person name="Berlin A."/>
            <person name="Chapman S.B."/>
            <person name="Chen Z."/>
            <person name="Freedman E."/>
            <person name="Gellesch M."/>
            <person name="Goldberg J."/>
            <person name="Griggs A."/>
            <person name="Gujja S."/>
            <person name="Heilman E."/>
            <person name="Heiman D."/>
            <person name="Howarth C."/>
            <person name="Mehta T."/>
            <person name="Neiman D."/>
            <person name="Pearson M."/>
            <person name="Roberts A."/>
            <person name="Saif S."/>
            <person name="Shea T."/>
            <person name="Shenoy N."/>
            <person name="Sisk P."/>
            <person name="Stolte C."/>
            <person name="Sykes S."/>
            <person name="White J."/>
            <person name="Yandava C."/>
            <person name="Burger G."/>
            <person name="Gray M.W."/>
            <person name="Holland P.W.H."/>
            <person name="King N."/>
            <person name="Lang F.B.F."/>
            <person name="Roger A.J."/>
            <person name="Ruiz-Trillo I."/>
            <person name="Haas B."/>
            <person name="Nusbaum C."/>
            <person name="Birren B."/>
        </authorList>
    </citation>
    <scope>NUCLEOTIDE SEQUENCE [LARGE SCALE GENOMIC DNA]</scope>
    <source>
        <strain evidence="10 11">JP610</strain>
    </source>
</reference>
<dbReference type="GO" id="GO:0005739">
    <property type="term" value="C:mitochondrion"/>
    <property type="evidence" value="ECO:0007669"/>
    <property type="project" value="TreeGrafter"/>
</dbReference>
<evidence type="ECO:0000256" key="6">
    <source>
        <dbReference type="ARBA" id="ARBA00022898"/>
    </source>
</evidence>
<dbReference type="EC" id="2.1.2.1" evidence="8"/>
<dbReference type="PANTHER" id="PTHR11680">
    <property type="entry name" value="SERINE HYDROXYMETHYLTRANSFERASE"/>
    <property type="match status" value="1"/>
</dbReference>
<comment type="catalytic activity">
    <reaction evidence="8">
        <text>(6R)-5,10-methylene-5,6,7,8-tetrahydrofolate + glycine + H2O = (6S)-5,6,7,8-tetrahydrofolate + L-serine</text>
        <dbReference type="Rhea" id="RHEA:15481"/>
        <dbReference type="ChEBI" id="CHEBI:15377"/>
        <dbReference type="ChEBI" id="CHEBI:15636"/>
        <dbReference type="ChEBI" id="CHEBI:33384"/>
        <dbReference type="ChEBI" id="CHEBI:57305"/>
        <dbReference type="ChEBI" id="CHEBI:57453"/>
        <dbReference type="EC" id="2.1.2.1"/>
    </reaction>
</comment>
<evidence type="ECO:0000256" key="1">
    <source>
        <dbReference type="ARBA" id="ARBA00001933"/>
    </source>
</evidence>
<dbReference type="UniPathway" id="UPA00193"/>
<comment type="pathway">
    <text evidence="2 8">One-carbon metabolism; tetrahydrofolate interconversion.</text>
</comment>
<keyword evidence="10" id="KW-0489">Methyltransferase</keyword>
<evidence type="ECO:0000256" key="4">
    <source>
        <dbReference type="ARBA" id="ARBA00022563"/>
    </source>
</evidence>
<dbReference type="Proteomes" id="UP000054560">
    <property type="component" value="Unassembled WGS sequence"/>
</dbReference>